<dbReference type="Proteomes" id="UP000182486">
    <property type="component" value="Unassembled WGS sequence"/>
</dbReference>
<proteinExistence type="predicted"/>
<name>A0A1K0FEA7_9ACTN</name>
<evidence type="ECO:0000313" key="1">
    <source>
        <dbReference type="EMBL" id="OJF11181.1"/>
    </source>
</evidence>
<reference evidence="1 2" key="1">
    <citation type="submission" date="2016-09" db="EMBL/GenBank/DDBJ databases">
        <title>Couchioplanes caeruleus draft genome sequence.</title>
        <authorList>
            <person name="Sheehan J."/>
            <person name="Caffrey P."/>
        </authorList>
    </citation>
    <scope>NUCLEOTIDE SEQUENCE [LARGE SCALE GENOMIC DNA]</scope>
    <source>
        <strain evidence="1 2">DSM 43634</strain>
    </source>
</reference>
<accession>A0A1K0FEA7</accession>
<dbReference type="AlphaFoldDB" id="A0A1K0FEA7"/>
<comment type="caution">
    <text evidence="1">The sequence shown here is derived from an EMBL/GenBank/DDBJ whole genome shotgun (WGS) entry which is preliminary data.</text>
</comment>
<evidence type="ECO:0000313" key="2">
    <source>
        <dbReference type="Proteomes" id="UP000182486"/>
    </source>
</evidence>
<dbReference type="InterPro" id="IPR046036">
    <property type="entry name" value="DUF5994"/>
</dbReference>
<dbReference type="EMBL" id="MEIA01000438">
    <property type="protein sequence ID" value="OJF11181.1"/>
    <property type="molecule type" value="Genomic_DNA"/>
</dbReference>
<keyword evidence="2" id="KW-1185">Reference proteome</keyword>
<protein>
    <submittedName>
        <fullName evidence="1">Uncharacterized protein</fullName>
    </submittedName>
</protein>
<dbReference type="Pfam" id="PF19457">
    <property type="entry name" value="DUF5994"/>
    <property type="match status" value="1"/>
</dbReference>
<organism evidence="1 2">
    <name type="scientific">Couchioplanes caeruleus subsp. caeruleus</name>
    <dbReference type="NCBI Taxonomy" id="56427"/>
    <lineage>
        <taxon>Bacteria</taxon>
        <taxon>Bacillati</taxon>
        <taxon>Actinomycetota</taxon>
        <taxon>Actinomycetes</taxon>
        <taxon>Micromonosporales</taxon>
        <taxon>Micromonosporaceae</taxon>
        <taxon>Couchioplanes</taxon>
    </lineage>
</organism>
<sequence>MGSTHPGRITVEGRVVRLGWYTSQPAGLLTLICDFGRDRFDLLVVPAQATAACAATAMTAAATTDNQQRTPALLADIECGN</sequence>
<gene>
    <name evidence="1" type="ORF">BG844_28150</name>
</gene>
<dbReference type="RefSeq" id="WP_071808330.1">
    <property type="nucleotide sequence ID" value="NZ_MEIA01000438.1"/>
</dbReference>